<dbReference type="AlphaFoldDB" id="A0A164SBC0"/>
<protein>
    <submittedName>
        <fullName evidence="1">Uncharacterized protein</fullName>
    </submittedName>
</protein>
<sequence length="52" mass="5913">MSLVNRKMDCKLLQSKFIRNPLSRTVLSIITTAVTIISNKQQITIRIQKPAT</sequence>
<dbReference type="EMBL" id="LRGB01002066">
    <property type="protein sequence ID" value="KZS09443.1"/>
    <property type="molecule type" value="Genomic_DNA"/>
</dbReference>
<organism evidence="1 2">
    <name type="scientific">Daphnia magna</name>
    <dbReference type="NCBI Taxonomy" id="35525"/>
    <lineage>
        <taxon>Eukaryota</taxon>
        <taxon>Metazoa</taxon>
        <taxon>Ecdysozoa</taxon>
        <taxon>Arthropoda</taxon>
        <taxon>Crustacea</taxon>
        <taxon>Branchiopoda</taxon>
        <taxon>Diplostraca</taxon>
        <taxon>Cladocera</taxon>
        <taxon>Anomopoda</taxon>
        <taxon>Daphniidae</taxon>
        <taxon>Daphnia</taxon>
    </lineage>
</organism>
<proteinExistence type="predicted"/>
<dbReference type="Proteomes" id="UP000076858">
    <property type="component" value="Unassembled WGS sequence"/>
</dbReference>
<comment type="caution">
    <text evidence="1">The sequence shown here is derived from an EMBL/GenBank/DDBJ whole genome shotgun (WGS) entry which is preliminary data.</text>
</comment>
<reference evidence="1 2" key="1">
    <citation type="submission" date="2016-03" db="EMBL/GenBank/DDBJ databases">
        <title>EvidentialGene: Evidence-directed Construction of Genes on Genomes.</title>
        <authorList>
            <person name="Gilbert D.G."/>
            <person name="Choi J.-H."/>
            <person name="Mockaitis K."/>
            <person name="Colbourne J."/>
            <person name="Pfrender M."/>
        </authorList>
    </citation>
    <scope>NUCLEOTIDE SEQUENCE [LARGE SCALE GENOMIC DNA]</scope>
    <source>
        <strain evidence="1 2">Xinb3</strain>
        <tissue evidence="1">Complete organism</tissue>
    </source>
</reference>
<keyword evidence="2" id="KW-1185">Reference proteome</keyword>
<evidence type="ECO:0000313" key="1">
    <source>
        <dbReference type="EMBL" id="KZS09443.1"/>
    </source>
</evidence>
<gene>
    <name evidence="1" type="ORF">APZ42_026277</name>
</gene>
<evidence type="ECO:0000313" key="2">
    <source>
        <dbReference type="Proteomes" id="UP000076858"/>
    </source>
</evidence>
<name>A0A164SBC0_9CRUS</name>
<accession>A0A164SBC0</accession>